<keyword evidence="3" id="KW-1185">Reference proteome</keyword>
<dbReference type="EMBL" id="CP092875">
    <property type="protein sequence ID" value="UYV75913.1"/>
    <property type="molecule type" value="Genomic_DNA"/>
</dbReference>
<protein>
    <submittedName>
        <fullName evidence="2">Uncharacterized protein</fullName>
    </submittedName>
</protein>
<dbReference type="PANTHER" id="PTHR10974">
    <property type="entry name" value="FI08016P-RELATED"/>
    <property type="match status" value="1"/>
</dbReference>
<keyword evidence="1" id="KW-0472">Membrane</keyword>
<reference evidence="2 3" key="1">
    <citation type="submission" date="2022-01" db="EMBL/GenBank/DDBJ databases">
        <title>A chromosomal length assembly of Cordylochernes scorpioides.</title>
        <authorList>
            <person name="Zeh D."/>
            <person name="Zeh J."/>
        </authorList>
    </citation>
    <scope>NUCLEOTIDE SEQUENCE [LARGE SCALE GENOMIC DNA]</scope>
    <source>
        <strain evidence="2">IN4F17</strain>
        <tissue evidence="2">Whole Body</tissue>
    </source>
</reference>
<evidence type="ECO:0000313" key="3">
    <source>
        <dbReference type="Proteomes" id="UP001235939"/>
    </source>
</evidence>
<organism evidence="2 3">
    <name type="scientific">Cordylochernes scorpioides</name>
    <dbReference type="NCBI Taxonomy" id="51811"/>
    <lineage>
        <taxon>Eukaryota</taxon>
        <taxon>Metazoa</taxon>
        <taxon>Ecdysozoa</taxon>
        <taxon>Arthropoda</taxon>
        <taxon>Chelicerata</taxon>
        <taxon>Arachnida</taxon>
        <taxon>Pseudoscorpiones</taxon>
        <taxon>Cheliferoidea</taxon>
        <taxon>Chernetidae</taxon>
        <taxon>Cordylochernes</taxon>
    </lineage>
</organism>
<feature type="transmembrane region" description="Helical" evidence="1">
    <location>
        <begin position="202"/>
        <end position="221"/>
    </location>
</feature>
<dbReference type="InterPro" id="IPR036397">
    <property type="entry name" value="RNaseH_sf"/>
</dbReference>
<dbReference type="InterPro" id="IPR017850">
    <property type="entry name" value="Alkaline_phosphatase_core_sf"/>
</dbReference>
<dbReference type="InterPro" id="IPR004245">
    <property type="entry name" value="DUF229"/>
</dbReference>
<accession>A0ABY6L7L4</accession>
<evidence type="ECO:0000313" key="2">
    <source>
        <dbReference type="EMBL" id="UYV75913.1"/>
    </source>
</evidence>
<dbReference type="Gene3D" id="3.30.420.10">
    <property type="entry name" value="Ribonuclease H-like superfamily/Ribonuclease H"/>
    <property type="match status" value="2"/>
</dbReference>
<sequence>MEQKLKQRICIEISGRISIEDDPRQERPKCAKNHRFEKENPRTTLLELEQDTGISKTTIGRIVTKDLKLKKTPAKFIPRFLTNEQKLCRLATCENMLEMTRTDPEWKDKIITGDETWVYDYDPETKRQYAEWRGQEILPQPPYSPDIAPNDFFLFPKLEAVLKGRHFDTRDDIIEKSLLTLKSIPKELYKNCFDNLGKRWRWVFLVVAISAFGFLLVFMSYSGENVSGPKPPSILKRTTLQQNASVINTPGCRIPFWDPFDPSVNKFYKRKTEDYNCPGLPSFIRVLPHATLQVDQYILKNCYDVTPEHLNCSYQVIVRDAGPPSKPSDSKVTIGKSEILIFGVSLDTEFIYVHCFRENGERILTEFISLITNKTIVQEKQDQQKNNTFVTEPLNIIFLGIDSISKLNFYRHFPKTRKFLSETLKPIELHGYNKVGDNTFPNLTPLLTGQFVEYYWNESVRSSYFFDNLDFVWKLYSNRSYVTMLAEDSPNIATYNYLKPGFKEPPTDYYYRPMSIAMERSDMKKKSKPHCFNSKLEINVLFDYLRNFVHALHGSSLYFAFTFVARLTHDYVNNAGYADKPSLKILKDLHHSGVLNNSILFFYSDHGIRFGDIRKTYIGKFEERLPMAYLIFPPWFYEKYPDLYLNMKKNEHRLTTPFDIHATFVDYLKMVTGDASLMSQVDKGISLFKPIPDTRTCEEASILPHWCTCHVHMPVKKDDKNVVNAAQALVETVNDWLSGEEDCVHLDIDSILDARVGSPNDKVLTFVRHINDVINRHPVFGDKVHAPVDYLLTLRTKPGGALLEGTVRHDSLTDNFHVLDDVSRLDRYGNQSYCVDDSRLRKYCYCRGYQQLN</sequence>
<gene>
    <name evidence="2" type="ORF">LAZ67_13001793</name>
</gene>
<dbReference type="Proteomes" id="UP001235939">
    <property type="component" value="Chromosome 13"/>
</dbReference>
<proteinExistence type="predicted"/>
<dbReference type="SUPFAM" id="SSF53649">
    <property type="entry name" value="Alkaline phosphatase-like"/>
    <property type="match status" value="1"/>
</dbReference>
<dbReference type="Pfam" id="PF02995">
    <property type="entry name" value="DUF229"/>
    <property type="match status" value="1"/>
</dbReference>
<evidence type="ECO:0000256" key="1">
    <source>
        <dbReference type="SAM" id="Phobius"/>
    </source>
</evidence>
<dbReference type="PANTHER" id="PTHR10974:SF1">
    <property type="entry name" value="FI08016P-RELATED"/>
    <property type="match status" value="1"/>
</dbReference>
<name>A0ABY6L7L4_9ARAC</name>
<dbReference type="Gene3D" id="3.40.720.10">
    <property type="entry name" value="Alkaline Phosphatase, subunit A"/>
    <property type="match status" value="1"/>
</dbReference>
<dbReference type="CDD" id="cd16021">
    <property type="entry name" value="ALP_like"/>
    <property type="match status" value="1"/>
</dbReference>
<keyword evidence="1" id="KW-0812">Transmembrane</keyword>
<keyword evidence="1" id="KW-1133">Transmembrane helix</keyword>